<sequence length="502" mass="56723">MPSNSALLPTVPTAKTNELVYLEWFMNKTTIKLPGIYKWPFWRTLVLQAGSSEPAVLHALLALSSAHRAESQHERLRNAVDEAFNAEEQFSLSRYCRAITELQPHLAAGDKASVRVALITCAIFTCIEFLQGRYQTGLEHLRSGLKLLCTVNLYSLSSASDTVDEWLLETFARLSLQVALFDPSFERIPEIFQNLWTDRASFESVPQARRNLDCLLQASLGPRNTISVNAAESHDNFRGIRPQSREQLEAELASWHVAYSTFHGNLRSEHDPQEFFASLMLQPYHAMAVISAGTHLDSGYSDEMAYDRYLPQFVSMIRQSISLLRAVKPIRHYTDHLEVCHFSIDIGWIPQLYFTALKCRNNRVRLHALKLLSLHRSREGVWDTLLASAVAREVIQLEEGDFYHYWSASDGFSIMDDPGQSDSDSKMPVLPPSRRVQQVQVVLPNGPSDTMRLTCMRPTRDGGLELLKREHDPRSGQWMSLERKGTSESTLSVCSIPSVASA</sequence>
<keyword evidence="2" id="KW-0862">Zinc</keyword>
<keyword evidence="5" id="KW-0804">Transcription</keyword>
<evidence type="ECO:0000256" key="4">
    <source>
        <dbReference type="ARBA" id="ARBA00023125"/>
    </source>
</evidence>
<evidence type="ECO:0000313" key="9">
    <source>
        <dbReference type="Proteomes" id="UP000011761"/>
    </source>
</evidence>
<dbReference type="Pfam" id="PF11951">
    <property type="entry name" value="Fungal_trans_2"/>
    <property type="match status" value="1"/>
</dbReference>
<dbReference type="GO" id="GO:0003677">
    <property type="term" value="F:DNA binding"/>
    <property type="evidence" value="ECO:0007669"/>
    <property type="project" value="UniProtKB-KW"/>
</dbReference>
<dbReference type="AlphaFoldDB" id="M2NLR8"/>
<dbReference type="OrthoDB" id="3172332at2759"/>
<dbReference type="GO" id="GO:0046872">
    <property type="term" value="F:metal ion binding"/>
    <property type="evidence" value="ECO:0007669"/>
    <property type="project" value="UniProtKB-KW"/>
</dbReference>
<evidence type="ECO:0000256" key="7">
    <source>
        <dbReference type="SAM" id="MobiDB-lite"/>
    </source>
</evidence>
<keyword evidence="1" id="KW-0479">Metal-binding</keyword>
<dbReference type="InterPro" id="IPR052360">
    <property type="entry name" value="Transcr_Regulatory_Proteins"/>
</dbReference>
<dbReference type="RefSeq" id="XP_007671624.1">
    <property type="nucleotide sequence ID" value="XM_007673434.1"/>
</dbReference>
<dbReference type="STRING" id="717646.M2NLR8"/>
<dbReference type="PANTHER" id="PTHR36206">
    <property type="entry name" value="ASPERCRYPTIN BIOSYNTHESIS CLUSTER-SPECIFIC TRANSCRIPTION REGULATOR ATNN-RELATED"/>
    <property type="match status" value="1"/>
</dbReference>
<accession>M2NLR8</accession>
<dbReference type="GeneID" id="19108468"/>
<reference evidence="8 9" key="1">
    <citation type="journal article" date="2012" name="PLoS Pathog.">
        <title>Diverse lifestyles and strategies of plant pathogenesis encoded in the genomes of eighteen Dothideomycetes fungi.</title>
        <authorList>
            <person name="Ohm R.A."/>
            <person name="Feau N."/>
            <person name="Henrissat B."/>
            <person name="Schoch C.L."/>
            <person name="Horwitz B.A."/>
            <person name="Barry K.W."/>
            <person name="Condon B.J."/>
            <person name="Copeland A.C."/>
            <person name="Dhillon B."/>
            <person name="Glaser F."/>
            <person name="Hesse C.N."/>
            <person name="Kosti I."/>
            <person name="LaButti K."/>
            <person name="Lindquist E.A."/>
            <person name="Lucas S."/>
            <person name="Salamov A.A."/>
            <person name="Bradshaw R.E."/>
            <person name="Ciuffetti L."/>
            <person name="Hamelin R.C."/>
            <person name="Kema G.H.J."/>
            <person name="Lawrence C."/>
            <person name="Scott J.A."/>
            <person name="Spatafora J.W."/>
            <person name="Turgeon B.G."/>
            <person name="de Wit P.J.G.M."/>
            <person name="Zhong S."/>
            <person name="Goodwin S.B."/>
            <person name="Grigoriev I.V."/>
        </authorList>
    </citation>
    <scope>NUCLEOTIDE SEQUENCE [LARGE SCALE GENOMIC DNA]</scope>
    <source>
        <strain evidence="8 9">UAMH 10762</strain>
    </source>
</reference>
<keyword evidence="4" id="KW-0238">DNA-binding</keyword>
<keyword evidence="6" id="KW-0539">Nucleus</keyword>
<name>M2NLR8_BAUPA</name>
<evidence type="ECO:0000256" key="1">
    <source>
        <dbReference type="ARBA" id="ARBA00022723"/>
    </source>
</evidence>
<evidence type="ECO:0000256" key="5">
    <source>
        <dbReference type="ARBA" id="ARBA00023163"/>
    </source>
</evidence>
<evidence type="ECO:0000256" key="3">
    <source>
        <dbReference type="ARBA" id="ARBA00023015"/>
    </source>
</evidence>
<feature type="region of interest" description="Disordered" evidence="7">
    <location>
        <begin position="469"/>
        <end position="489"/>
    </location>
</feature>
<gene>
    <name evidence="8" type="ORF">BAUCODRAFT_144109</name>
</gene>
<dbReference type="PANTHER" id="PTHR36206:SF16">
    <property type="entry name" value="TRANSCRIPTION FACTOR DOMAIN-CONTAINING PROTEIN-RELATED"/>
    <property type="match status" value="1"/>
</dbReference>
<keyword evidence="9" id="KW-1185">Reference proteome</keyword>
<protein>
    <submittedName>
        <fullName evidence="8">Uncharacterized protein</fullName>
    </submittedName>
</protein>
<evidence type="ECO:0000256" key="2">
    <source>
        <dbReference type="ARBA" id="ARBA00022833"/>
    </source>
</evidence>
<dbReference type="EMBL" id="KB445550">
    <property type="protein sequence ID" value="EMD00440.1"/>
    <property type="molecule type" value="Genomic_DNA"/>
</dbReference>
<dbReference type="Proteomes" id="UP000011761">
    <property type="component" value="Unassembled WGS sequence"/>
</dbReference>
<dbReference type="InterPro" id="IPR021858">
    <property type="entry name" value="Fun_TF"/>
</dbReference>
<dbReference type="HOGENOM" id="CLU_011409_3_0_1"/>
<dbReference type="eggNOG" id="ENOG502S0GT">
    <property type="taxonomic scope" value="Eukaryota"/>
</dbReference>
<dbReference type="KEGG" id="bcom:BAUCODRAFT_144109"/>
<organism evidence="8 9">
    <name type="scientific">Baudoinia panamericana (strain UAMH 10762)</name>
    <name type="common">Angels' share fungus</name>
    <name type="synonym">Baudoinia compniacensis (strain UAMH 10762)</name>
    <dbReference type="NCBI Taxonomy" id="717646"/>
    <lineage>
        <taxon>Eukaryota</taxon>
        <taxon>Fungi</taxon>
        <taxon>Dikarya</taxon>
        <taxon>Ascomycota</taxon>
        <taxon>Pezizomycotina</taxon>
        <taxon>Dothideomycetes</taxon>
        <taxon>Dothideomycetidae</taxon>
        <taxon>Mycosphaerellales</taxon>
        <taxon>Teratosphaeriaceae</taxon>
        <taxon>Baudoinia</taxon>
    </lineage>
</organism>
<dbReference type="OMA" id="SPHREGI"/>
<proteinExistence type="predicted"/>
<keyword evidence="3" id="KW-0805">Transcription regulation</keyword>
<evidence type="ECO:0000256" key="6">
    <source>
        <dbReference type="ARBA" id="ARBA00023242"/>
    </source>
</evidence>
<evidence type="ECO:0000313" key="8">
    <source>
        <dbReference type="EMBL" id="EMD00440.1"/>
    </source>
</evidence>